<evidence type="ECO:0000256" key="4">
    <source>
        <dbReference type="ARBA" id="ARBA00023204"/>
    </source>
</evidence>
<dbReference type="InterPro" id="IPR023170">
    <property type="entry name" value="HhH_base_excis_C"/>
</dbReference>
<dbReference type="GO" id="GO:0006285">
    <property type="term" value="P:base-excision repair, AP site formation"/>
    <property type="evidence" value="ECO:0007669"/>
    <property type="project" value="UniProtKB-UniRule"/>
</dbReference>
<keyword evidence="6 8" id="KW-0326">Glycosidase</keyword>
<dbReference type="EMBL" id="AMGV01000008">
    <property type="protein sequence ID" value="KEF55155.1"/>
    <property type="molecule type" value="Genomic_DNA"/>
</dbReference>
<evidence type="ECO:0000256" key="8">
    <source>
        <dbReference type="HAMAP-Rule" id="MF_03183"/>
    </source>
</evidence>
<dbReference type="Pfam" id="PF00730">
    <property type="entry name" value="HhH-GPD"/>
    <property type="match status" value="1"/>
</dbReference>
<dbReference type="GeneID" id="25283719"/>
<dbReference type="PANTHER" id="PTHR43286">
    <property type="entry name" value="ENDONUCLEASE III-LIKE PROTEIN 1"/>
    <property type="match status" value="1"/>
</dbReference>
<dbReference type="HAMAP" id="MF_03183">
    <property type="entry name" value="Endonuclease_III_Nth"/>
    <property type="match status" value="1"/>
</dbReference>
<reference evidence="11 12" key="1">
    <citation type="submission" date="2013-03" db="EMBL/GenBank/DDBJ databases">
        <title>The Genome Sequence of Exophiala aquamarina CBS 119918.</title>
        <authorList>
            <consortium name="The Broad Institute Genomics Platform"/>
            <person name="Cuomo C."/>
            <person name="de Hoog S."/>
            <person name="Gorbushina A."/>
            <person name="Walker B."/>
            <person name="Young S.K."/>
            <person name="Zeng Q."/>
            <person name="Gargeya S."/>
            <person name="Fitzgerald M."/>
            <person name="Haas B."/>
            <person name="Abouelleil A."/>
            <person name="Allen A.W."/>
            <person name="Alvarado L."/>
            <person name="Arachchi H.M."/>
            <person name="Berlin A.M."/>
            <person name="Chapman S.B."/>
            <person name="Gainer-Dewar J."/>
            <person name="Goldberg J."/>
            <person name="Griggs A."/>
            <person name="Gujja S."/>
            <person name="Hansen M."/>
            <person name="Howarth C."/>
            <person name="Imamovic A."/>
            <person name="Ireland A."/>
            <person name="Larimer J."/>
            <person name="McCowan C."/>
            <person name="Murphy C."/>
            <person name="Pearson M."/>
            <person name="Poon T.W."/>
            <person name="Priest M."/>
            <person name="Roberts A."/>
            <person name="Saif S."/>
            <person name="Shea T."/>
            <person name="Sisk P."/>
            <person name="Sykes S."/>
            <person name="Wortman J."/>
            <person name="Nusbaum C."/>
            <person name="Birren B."/>
        </authorList>
    </citation>
    <scope>NUCLEOTIDE SEQUENCE [LARGE SCALE GENOMIC DNA]</scope>
    <source>
        <strain evidence="11 12">CBS 119918</strain>
    </source>
</reference>
<keyword evidence="8" id="KW-0496">Mitochondrion</keyword>
<comment type="caution">
    <text evidence="11">The sequence shown here is derived from an EMBL/GenBank/DDBJ whole genome shotgun (WGS) entry which is preliminary data.</text>
</comment>
<dbReference type="OrthoDB" id="2099276at2759"/>
<feature type="region of interest" description="Disordered" evidence="9">
    <location>
        <begin position="138"/>
        <end position="177"/>
    </location>
</feature>
<feature type="region of interest" description="Disordered" evidence="9">
    <location>
        <begin position="1"/>
        <end position="29"/>
    </location>
</feature>
<dbReference type="EC" id="4.2.99.18" evidence="8"/>
<feature type="compositionally biased region" description="Basic residues" evidence="9">
    <location>
        <begin position="152"/>
        <end position="166"/>
    </location>
</feature>
<dbReference type="RefSeq" id="XP_013257745.1">
    <property type="nucleotide sequence ID" value="XM_013402291.1"/>
</dbReference>
<dbReference type="GO" id="GO:0006289">
    <property type="term" value="P:nucleotide-excision repair"/>
    <property type="evidence" value="ECO:0007669"/>
    <property type="project" value="TreeGrafter"/>
</dbReference>
<dbReference type="Pfam" id="PF00633">
    <property type="entry name" value="HHH"/>
    <property type="match status" value="1"/>
</dbReference>
<comment type="caution">
    <text evidence="8">Lacks conserved residue(s) required for the propagation of feature annotation.</text>
</comment>
<sequence>MRTSKISQDTTRIFNSISPNTLVSGPTTRSAKRLASFALGYNGEAQGNEEKEGVTERGFKGPSSLDGTSDLSATPDIEDVFLSTTTTTTTTSSATSPIVRASRKRKLGADPSTAVSSTTAAIKQEAVRISRRNIKVEQKQEDEEEKTTPLKNKAKAKPKKPARKHTSPSGTVTVEPPSNWSEIYDIIKAMRERNPTAPVDTMGCEDLYWRAAPPKEKRYHTLTALMLSSQTKDTVTAVAMQRLHKELVPGSQQSAGATADSKAPFGSADEPDYQSMLTVENVINCEAAHLDNLIGKVGFHNNKTKYIKQTAAILQEQYDSDIPDTIEGLVSLPGVGPKMGYLCLSAAWGIDHGIGVDVHVHRITNMWGWHKTRTPEETRLALQAWLPKDRWHQINKMLVGLGQTVCLPIGRRCGDCDLAGSGLCKAEIRGWKPSPTKRAAVVKVQDQFEAAFEGHDMDGIPPALKNEPEPESEHDPSIKVEQ</sequence>
<comment type="catalytic activity">
    <reaction evidence="7 8">
        <text>2'-deoxyribonucleotide-(2'-deoxyribose 5'-phosphate)-2'-deoxyribonucleotide-DNA = a 3'-end 2'-deoxyribonucleotide-(2,3-dehydro-2,3-deoxyribose 5'-phosphate)-DNA + a 5'-end 5'-phospho-2'-deoxyribonucleoside-DNA + H(+)</text>
        <dbReference type="Rhea" id="RHEA:66592"/>
        <dbReference type="Rhea" id="RHEA-COMP:13180"/>
        <dbReference type="Rhea" id="RHEA-COMP:16897"/>
        <dbReference type="Rhea" id="RHEA-COMP:17067"/>
        <dbReference type="ChEBI" id="CHEBI:15378"/>
        <dbReference type="ChEBI" id="CHEBI:136412"/>
        <dbReference type="ChEBI" id="CHEBI:157695"/>
        <dbReference type="ChEBI" id="CHEBI:167181"/>
        <dbReference type="EC" id="4.2.99.18"/>
    </reaction>
</comment>
<dbReference type="GO" id="GO:0003677">
    <property type="term" value="F:DNA binding"/>
    <property type="evidence" value="ECO:0007669"/>
    <property type="project" value="UniProtKB-UniRule"/>
</dbReference>
<dbReference type="Proteomes" id="UP000027920">
    <property type="component" value="Unassembled WGS sequence"/>
</dbReference>
<gene>
    <name evidence="8" type="primary">NTH1</name>
    <name evidence="11" type="ORF">A1O9_08809</name>
</gene>
<dbReference type="InterPro" id="IPR011257">
    <property type="entry name" value="DNA_glycosylase"/>
</dbReference>
<evidence type="ECO:0000256" key="3">
    <source>
        <dbReference type="ARBA" id="ARBA00022801"/>
    </source>
</evidence>
<dbReference type="PROSITE" id="PS01155">
    <property type="entry name" value="ENDONUCLEASE_III_2"/>
    <property type="match status" value="1"/>
</dbReference>
<comment type="subcellular location">
    <subcellularLocation>
        <location evidence="8">Nucleus</location>
    </subcellularLocation>
    <subcellularLocation>
        <location evidence="8">Mitochondrion</location>
    </subcellularLocation>
</comment>
<evidence type="ECO:0000256" key="1">
    <source>
        <dbReference type="ARBA" id="ARBA00008343"/>
    </source>
</evidence>
<feature type="region of interest" description="Disordered" evidence="9">
    <location>
        <begin position="42"/>
        <end position="118"/>
    </location>
</feature>
<feature type="domain" description="HhH-GPD" evidence="10">
    <location>
        <begin position="249"/>
        <end position="404"/>
    </location>
</feature>
<dbReference type="InterPro" id="IPR030841">
    <property type="entry name" value="NTH1"/>
</dbReference>
<keyword evidence="8" id="KW-0539">Nucleus</keyword>
<evidence type="ECO:0000256" key="9">
    <source>
        <dbReference type="SAM" id="MobiDB-lite"/>
    </source>
</evidence>
<dbReference type="EC" id="3.2.2.-" evidence="8"/>
<dbReference type="CDD" id="cd00056">
    <property type="entry name" value="ENDO3c"/>
    <property type="match status" value="1"/>
</dbReference>
<comment type="function">
    <text evidence="8">Bifunctional DNA N-glycosylase with associated apurinic/apyrimidinic (AP) lyase function that catalyzes the first step in base excision repair (BER), the primary repair pathway for the repair of oxidative DNA damage. The DNA N-glycosylase activity releases the damaged DNA base from DNA by cleaving the N-glycosidic bond, leaving an AP site. The AP lyase activity cleaves the phosphodiester bond 3' to the AP site by a beta-elimination. Primarily recognizes and repairs oxidative base damage of pyrimidines.</text>
</comment>
<evidence type="ECO:0000256" key="5">
    <source>
        <dbReference type="ARBA" id="ARBA00023239"/>
    </source>
</evidence>
<name>A0A072PI02_9EURO</name>
<organism evidence="11 12">
    <name type="scientific">Exophiala aquamarina CBS 119918</name>
    <dbReference type="NCBI Taxonomy" id="1182545"/>
    <lineage>
        <taxon>Eukaryota</taxon>
        <taxon>Fungi</taxon>
        <taxon>Dikarya</taxon>
        <taxon>Ascomycota</taxon>
        <taxon>Pezizomycotina</taxon>
        <taxon>Eurotiomycetes</taxon>
        <taxon>Chaetothyriomycetidae</taxon>
        <taxon>Chaetothyriales</taxon>
        <taxon>Herpotrichiellaceae</taxon>
        <taxon>Exophiala</taxon>
    </lineage>
</organism>
<keyword evidence="4 8" id="KW-0234">DNA repair</keyword>
<feature type="compositionally biased region" description="Basic and acidic residues" evidence="9">
    <location>
        <begin position="466"/>
        <end position="482"/>
    </location>
</feature>
<dbReference type="GO" id="GO:0000703">
    <property type="term" value="F:oxidized pyrimidine nucleobase lesion DNA N-glycosylase activity"/>
    <property type="evidence" value="ECO:0007669"/>
    <property type="project" value="UniProtKB-UniRule"/>
</dbReference>
<evidence type="ECO:0000313" key="11">
    <source>
        <dbReference type="EMBL" id="KEF55155.1"/>
    </source>
</evidence>
<dbReference type="STRING" id="1182545.A0A072PI02"/>
<evidence type="ECO:0000256" key="2">
    <source>
        <dbReference type="ARBA" id="ARBA00022763"/>
    </source>
</evidence>
<dbReference type="SUPFAM" id="SSF48150">
    <property type="entry name" value="DNA-glycosylase"/>
    <property type="match status" value="1"/>
</dbReference>
<comment type="similarity">
    <text evidence="1 8">Belongs to the Nth/MutY family.</text>
</comment>
<dbReference type="InterPro" id="IPR003265">
    <property type="entry name" value="HhH-GPD_domain"/>
</dbReference>
<evidence type="ECO:0000259" key="10">
    <source>
        <dbReference type="SMART" id="SM00478"/>
    </source>
</evidence>
<dbReference type="GO" id="GO:0005634">
    <property type="term" value="C:nucleus"/>
    <property type="evidence" value="ECO:0007669"/>
    <property type="project" value="UniProtKB-SubCell"/>
</dbReference>
<dbReference type="InterPro" id="IPR004036">
    <property type="entry name" value="Endonuclease-III-like_CS2"/>
</dbReference>
<protein>
    <recommendedName>
        <fullName evidence="8">Endonuclease III homolog</fullName>
        <ecNumber evidence="8">3.2.2.-</ecNumber>
        <ecNumber evidence="8">4.2.99.18</ecNumber>
    </recommendedName>
    <alternativeName>
        <fullName evidence="8">Bifunctional DNA N-glycosylase/DNA-(apurinic or apyrimidinic site) lyase</fullName>
        <shortName evidence="8">DNA glycosylase/AP lyase</shortName>
    </alternativeName>
</protein>
<evidence type="ECO:0000256" key="7">
    <source>
        <dbReference type="ARBA" id="ARBA00044632"/>
    </source>
</evidence>
<evidence type="ECO:0000313" key="12">
    <source>
        <dbReference type="Proteomes" id="UP000027920"/>
    </source>
</evidence>
<dbReference type="GO" id="GO:0140078">
    <property type="term" value="F:class I DNA-(apurinic or apyrimidinic site) endonuclease activity"/>
    <property type="evidence" value="ECO:0007669"/>
    <property type="project" value="UniProtKB-EC"/>
</dbReference>
<feature type="compositionally biased region" description="Low complexity" evidence="9">
    <location>
        <begin position="83"/>
        <end position="96"/>
    </location>
</feature>
<accession>A0A072PI02</accession>
<dbReference type="AlphaFoldDB" id="A0A072PI02"/>
<dbReference type="FunFam" id="1.10.340.30:FF:000001">
    <property type="entry name" value="Endonuclease III"/>
    <property type="match status" value="1"/>
</dbReference>
<keyword evidence="3 8" id="KW-0378">Hydrolase</keyword>
<dbReference type="HOGENOM" id="CLU_012862_4_1_1"/>
<dbReference type="VEuPathDB" id="FungiDB:A1O9_08809"/>
<dbReference type="Gene3D" id="1.10.1670.10">
    <property type="entry name" value="Helix-hairpin-Helix base-excision DNA repair enzymes (C-terminal)"/>
    <property type="match status" value="1"/>
</dbReference>
<evidence type="ECO:0000256" key="6">
    <source>
        <dbReference type="ARBA" id="ARBA00023295"/>
    </source>
</evidence>
<dbReference type="InterPro" id="IPR000445">
    <property type="entry name" value="HhH_motif"/>
</dbReference>
<feature type="region of interest" description="Disordered" evidence="9">
    <location>
        <begin position="453"/>
        <end position="482"/>
    </location>
</feature>
<feature type="compositionally biased region" description="Basic and acidic residues" evidence="9">
    <location>
        <begin position="48"/>
        <end position="59"/>
    </location>
</feature>
<dbReference type="SMART" id="SM00478">
    <property type="entry name" value="ENDO3c"/>
    <property type="match status" value="1"/>
</dbReference>
<dbReference type="GO" id="GO:0005739">
    <property type="term" value="C:mitochondrion"/>
    <property type="evidence" value="ECO:0007669"/>
    <property type="project" value="UniProtKB-SubCell"/>
</dbReference>
<keyword evidence="5 8" id="KW-0456">Lyase</keyword>
<feature type="compositionally biased region" description="Polar residues" evidence="9">
    <location>
        <begin position="167"/>
        <end position="177"/>
    </location>
</feature>
<dbReference type="Gene3D" id="1.10.340.30">
    <property type="entry name" value="Hypothetical protein, domain 2"/>
    <property type="match status" value="1"/>
</dbReference>
<dbReference type="PANTHER" id="PTHR43286:SF1">
    <property type="entry name" value="ENDONUCLEASE III-LIKE PROTEIN 1"/>
    <property type="match status" value="1"/>
</dbReference>
<keyword evidence="2 8" id="KW-0227">DNA damage</keyword>
<proteinExistence type="inferred from homology"/>
<keyword evidence="12" id="KW-1185">Reference proteome</keyword>